<proteinExistence type="predicted"/>
<keyword evidence="2" id="KW-0812">Transmembrane</keyword>
<dbReference type="AlphaFoldDB" id="A0A6N2CE42"/>
<keyword evidence="5" id="KW-0472">Membrane</keyword>
<comment type="caution">
    <text evidence="8">The sequence shown here is derived from an EMBL/GenBank/DDBJ whole genome shotgun (WGS) entry which is preliminary data.</text>
</comment>
<keyword evidence="3 7" id="KW-0732">Signal</keyword>
<evidence type="ECO:0000256" key="7">
    <source>
        <dbReference type="SAM" id="SignalP"/>
    </source>
</evidence>
<accession>A0A6N2CE42</accession>
<dbReference type="PANTHER" id="PTHR48061">
    <property type="entry name" value="LEUCINE-RICH REPEAT RECEPTOR PROTEIN KINASE EMS1-LIKE-RELATED"/>
    <property type="match status" value="1"/>
</dbReference>
<protein>
    <submittedName>
        <fullName evidence="8">Uncharacterized protein</fullName>
    </submittedName>
</protein>
<dbReference type="Gene3D" id="3.80.10.10">
    <property type="entry name" value="Ribonuclease Inhibitor"/>
    <property type="match status" value="1"/>
</dbReference>
<evidence type="ECO:0000313" key="8">
    <source>
        <dbReference type="EMBL" id="TMX03851.1"/>
    </source>
</evidence>
<dbReference type="EMBL" id="RXGB01000345">
    <property type="protein sequence ID" value="TMX03851.1"/>
    <property type="molecule type" value="Genomic_DNA"/>
</dbReference>
<evidence type="ECO:0000256" key="1">
    <source>
        <dbReference type="ARBA" id="ARBA00004479"/>
    </source>
</evidence>
<keyword evidence="4" id="KW-1133">Transmembrane helix</keyword>
<gene>
    <name evidence="8" type="ORF">EJD97_013484</name>
</gene>
<dbReference type="InterPro" id="IPR001611">
    <property type="entry name" value="Leu-rich_rpt"/>
</dbReference>
<comment type="subcellular location">
    <subcellularLocation>
        <location evidence="1">Membrane</location>
        <topology evidence="1">Single-pass type I membrane protein</topology>
    </subcellularLocation>
</comment>
<name>A0A6N2CE42_SOLCI</name>
<feature type="signal peptide" evidence="7">
    <location>
        <begin position="1"/>
        <end position="23"/>
    </location>
</feature>
<dbReference type="SUPFAM" id="SSF52047">
    <property type="entry name" value="RNI-like"/>
    <property type="match status" value="1"/>
</dbReference>
<dbReference type="PANTHER" id="PTHR48061:SF18">
    <property type="entry name" value="HCR2-0B"/>
    <property type="match status" value="1"/>
</dbReference>
<evidence type="ECO:0000256" key="5">
    <source>
        <dbReference type="ARBA" id="ARBA00023136"/>
    </source>
</evidence>
<dbReference type="Pfam" id="PF00560">
    <property type="entry name" value="LRR_1"/>
    <property type="match status" value="3"/>
</dbReference>
<sequence length="436" mass="49181">MLLSLTSAVAVLLGPLIPIAVYSNSHLQRLDLSSNNFSNSHIPPEFDKFSRLTHLDLSDSYFSGKIPSEISHLSKLQFLHLYGHVRLIAHDFKLLLLNMTQLIELDLTSINISSSIPLNFSSHFTTLSLPNIGLYGIIPESIFHLPNLEMLQLWKNIQLSGYFPKTKWNSSVSRIELDLSYVNFSDNLPESLGYHLTSLNGSSLSSLNFHGNKFEGKIPQSLTNCKQVQVLHLGENHLNNTFSVWLGTLPKLKILSLRSNKLHGSIRSLTTQNLFSRLRILVLSSNAFTKSLLTSLFQHLEAMRTIDKTMNAPSREGDRYSQDLIVVLPHLHLLISGPNKGCIPQGNQFQTFENNSYEGNDGLCGFPVTKSCGDHRVSGTYYVVSEQLDDEENNSEFLSDFGKLLLWATEMDYVLKYPWYISITTGKNRYGLHESF</sequence>
<evidence type="ECO:0000256" key="4">
    <source>
        <dbReference type="ARBA" id="ARBA00022989"/>
    </source>
</evidence>
<evidence type="ECO:0000256" key="6">
    <source>
        <dbReference type="ARBA" id="ARBA00023180"/>
    </source>
</evidence>
<dbReference type="InterPro" id="IPR032675">
    <property type="entry name" value="LRR_dom_sf"/>
</dbReference>
<keyword evidence="6" id="KW-0325">Glycoprotein</keyword>
<reference evidence="8" key="1">
    <citation type="submission" date="2019-05" db="EMBL/GenBank/DDBJ databases">
        <title>The de novo reference genome and transcriptome assemblies of the wild tomato species Solanum chilense.</title>
        <authorList>
            <person name="Stam R."/>
            <person name="Nosenko T."/>
            <person name="Hoerger A.C."/>
            <person name="Stephan W."/>
            <person name="Seidel M.A."/>
            <person name="Kuhn J.M.M."/>
            <person name="Haberer G."/>
            <person name="Tellier A."/>
        </authorList>
    </citation>
    <scope>NUCLEOTIDE SEQUENCE</scope>
    <source>
        <tissue evidence="8">Mature leaves</tissue>
    </source>
</reference>
<evidence type="ECO:0000256" key="3">
    <source>
        <dbReference type="ARBA" id="ARBA00022729"/>
    </source>
</evidence>
<organism evidence="8">
    <name type="scientific">Solanum chilense</name>
    <name type="common">Tomato</name>
    <name type="synonym">Lycopersicon chilense</name>
    <dbReference type="NCBI Taxonomy" id="4083"/>
    <lineage>
        <taxon>Eukaryota</taxon>
        <taxon>Viridiplantae</taxon>
        <taxon>Streptophyta</taxon>
        <taxon>Embryophyta</taxon>
        <taxon>Tracheophyta</taxon>
        <taxon>Spermatophyta</taxon>
        <taxon>Magnoliopsida</taxon>
        <taxon>eudicotyledons</taxon>
        <taxon>Gunneridae</taxon>
        <taxon>Pentapetalae</taxon>
        <taxon>asterids</taxon>
        <taxon>lamiids</taxon>
        <taxon>Solanales</taxon>
        <taxon>Solanaceae</taxon>
        <taxon>Solanoideae</taxon>
        <taxon>Solaneae</taxon>
        <taxon>Solanum</taxon>
        <taxon>Solanum subgen. Lycopersicon</taxon>
    </lineage>
</organism>
<evidence type="ECO:0000256" key="2">
    <source>
        <dbReference type="ARBA" id="ARBA00022692"/>
    </source>
</evidence>
<feature type="chain" id="PRO_5026663763" evidence="7">
    <location>
        <begin position="24"/>
        <end position="436"/>
    </location>
</feature>
<dbReference type="InterPro" id="IPR046956">
    <property type="entry name" value="RLP23-like"/>
</dbReference>
<dbReference type="GO" id="GO:0016020">
    <property type="term" value="C:membrane"/>
    <property type="evidence" value="ECO:0007669"/>
    <property type="project" value="UniProtKB-SubCell"/>
</dbReference>